<feature type="domain" description="Acyl-CoA thioesterase-like N-terminal HotDog" evidence="2">
    <location>
        <begin position="25"/>
        <end position="105"/>
    </location>
</feature>
<protein>
    <submittedName>
        <fullName evidence="4">Thioesterase family protein</fullName>
    </submittedName>
</protein>
<dbReference type="InterPro" id="IPR049450">
    <property type="entry name" value="ACOT8-like_C"/>
</dbReference>
<gene>
    <name evidence="4" type="ORF">ACFQ16_22510</name>
</gene>
<dbReference type="Pfam" id="PF20789">
    <property type="entry name" value="4HBT_3C"/>
    <property type="match status" value="1"/>
</dbReference>
<evidence type="ECO:0000313" key="5">
    <source>
        <dbReference type="Proteomes" id="UP001597018"/>
    </source>
</evidence>
<evidence type="ECO:0000259" key="3">
    <source>
        <dbReference type="Pfam" id="PF20789"/>
    </source>
</evidence>
<evidence type="ECO:0000256" key="1">
    <source>
        <dbReference type="SAM" id="MobiDB-lite"/>
    </source>
</evidence>
<dbReference type="Pfam" id="PF13622">
    <property type="entry name" value="4HBT_3"/>
    <property type="match status" value="1"/>
</dbReference>
<dbReference type="EMBL" id="JBHTIW010000022">
    <property type="protein sequence ID" value="MFD0922527.1"/>
    <property type="molecule type" value="Genomic_DNA"/>
</dbReference>
<feature type="domain" description="Acyl-CoA thioesterase-like C-terminal" evidence="3">
    <location>
        <begin position="133"/>
        <end position="258"/>
    </location>
</feature>
<evidence type="ECO:0000259" key="2">
    <source>
        <dbReference type="Pfam" id="PF13622"/>
    </source>
</evidence>
<dbReference type="Proteomes" id="UP001597018">
    <property type="component" value="Unassembled WGS sequence"/>
</dbReference>
<organism evidence="4 5">
    <name type="scientific">Saccharopolyspora rosea</name>
    <dbReference type="NCBI Taxonomy" id="524884"/>
    <lineage>
        <taxon>Bacteria</taxon>
        <taxon>Bacillati</taxon>
        <taxon>Actinomycetota</taxon>
        <taxon>Actinomycetes</taxon>
        <taxon>Pseudonocardiales</taxon>
        <taxon>Pseudonocardiaceae</taxon>
        <taxon>Saccharopolyspora</taxon>
    </lineage>
</organism>
<keyword evidence="5" id="KW-1185">Reference proteome</keyword>
<proteinExistence type="predicted"/>
<feature type="region of interest" description="Disordered" evidence="1">
    <location>
        <begin position="110"/>
        <end position="134"/>
    </location>
</feature>
<evidence type="ECO:0000313" key="4">
    <source>
        <dbReference type="EMBL" id="MFD0922527.1"/>
    </source>
</evidence>
<dbReference type="InterPro" id="IPR042171">
    <property type="entry name" value="Acyl-CoA_hotdog"/>
</dbReference>
<dbReference type="InterPro" id="IPR049449">
    <property type="entry name" value="TesB_ACOT8-like_N"/>
</dbReference>
<name>A0ABW3G1H8_9PSEU</name>
<comment type="caution">
    <text evidence="4">The sequence shown here is derived from an EMBL/GenBank/DDBJ whole genome shotgun (WGS) entry which is preliminary data.</text>
</comment>
<dbReference type="RefSeq" id="WP_263252359.1">
    <property type="nucleotide sequence ID" value="NZ_BAABLT010000054.1"/>
</dbReference>
<sequence length="267" mass="28384">MAETDGAGFFTPDGDALIPAPHAGSPWAEDMLHGRLLGGLLAHALERDHAEPGLRFSRLTVDLFRNTRMVPVQVVTERIRDGRRIRVADAAVLAGGTTVARASGVLLRSSEQPAGEVPATRPWDAPTPDELGPPPVGSGWQPPFGTWLLDDEGRLSGDWTATRRRAWIREYHALIDGEPLSPFVRAAIAADFASPLAHFGSRALEFINADYTLTLARSPLGADIGVEATGHISDDGVAVGDCTLHDTAGPLGFCTTTAVANPPFRTS</sequence>
<dbReference type="Gene3D" id="2.40.160.210">
    <property type="entry name" value="Acyl-CoA thioesterase, double hotdog domain"/>
    <property type="match status" value="1"/>
</dbReference>
<accession>A0ABW3G1H8</accession>
<reference evidence="5" key="1">
    <citation type="journal article" date="2019" name="Int. J. Syst. Evol. Microbiol.">
        <title>The Global Catalogue of Microorganisms (GCM) 10K type strain sequencing project: providing services to taxonomists for standard genome sequencing and annotation.</title>
        <authorList>
            <consortium name="The Broad Institute Genomics Platform"/>
            <consortium name="The Broad Institute Genome Sequencing Center for Infectious Disease"/>
            <person name="Wu L."/>
            <person name="Ma J."/>
        </authorList>
    </citation>
    <scope>NUCLEOTIDE SEQUENCE [LARGE SCALE GENOMIC DNA]</scope>
    <source>
        <strain evidence="5">CCUG 56401</strain>
    </source>
</reference>